<proteinExistence type="predicted"/>
<evidence type="ECO:0000313" key="3">
    <source>
        <dbReference type="Proteomes" id="UP000479710"/>
    </source>
</evidence>
<accession>A0A6G1EJG3</accession>
<name>A0A6G1EJG3_9ORYZ</name>
<evidence type="ECO:0000256" key="1">
    <source>
        <dbReference type="SAM" id="MobiDB-lite"/>
    </source>
</evidence>
<reference evidence="2 3" key="1">
    <citation type="submission" date="2019-11" db="EMBL/GenBank/DDBJ databases">
        <title>Whole genome sequence of Oryza granulata.</title>
        <authorList>
            <person name="Li W."/>
        </authorList>
    </citation>
    <scope>NUCLEOTIDE SEQUENCE [LARGE SCALE GENOMIC DNA]</scope>
    <source>
        <strain evidence="3">cv. Menghai</strain>
        <tissue evidence="2">Leaf</tissue>
    </source>
</reference>
<comment type="caution">
    <text evidence="2">The sequence shown here is derived from an EMBL/GenBank/DDBJ whole genome shotgun (WGS) entry which is preliminary data.</text>
</comment>
<feature type="region of interest" description="Disordered" evidence="1">
    <location>
        <begin position="98"/>
        <end position="122"/>
    </location>
</feature>
<evidence type="ECO:0000313" key="2">
    <source>
        <dbReference type="EMBL" id="KAF0924811.1"/>
    </source>
</evidence>
<dbReference type="EMBL" id="SPHZ02000003">
    <property type="protein sequence ID" value="KAF0924811.1"/>
    <property type="molecule type" value="Genomic_DNA"/>
</dbReference>
<keyword evidence="3" id="KW-1185">Reference proteome</keyword>
<dbReference type="AlphaFoldDB" id="A0A6G1EJG3"/>
<sequence>MGSDASSAAATAMDALRAAVPLQSDADLVLTPGTVAGGRGQVGLVLIDVSNGGDASWFLKGGGRPATTVGLGRAGPGGCHGARERLATGAECVRNGERDGCGGRRAFQPESHDEVDEDGDKARERSGWTYVSWHFRFPPA</sequence>
<gene>
    <name evidence="2" type="ORF">E2562_014917</name>
</gene>
<dbReference type="Proteomes" id="UP000479710">
    <property type="component" value="Unassembled WGS sequence"/>
</dbReference>
<organism evidence="2 3">
    <name type="scientific">Oryza meyeriana var. granulata</name>
    <dbReference type="NCBI Taxonomy" id="110450"/>
    <lineage>
        <taxon>Eukaryota</taxon>
        <taxon>Viridiplantae</taxon>
        <taxon>Streptophyta</taxon>
        <taxon>Embryophyta</taxon>
        <taxon>Tracheophyta</taxon>
        <taxon>Spermatophyta</taxon>
        <taxon>Magnoliopsida</taxon>
        <taxon>Liliopsida</taxon>
        <taxon>Poales</taxon>
        <taxon>Poaceae</taxon>
        <taxon>BOP clade</taxon>
        <taxon>Oryzoideae</taxon>
        <taxon>Oryzeae</taxon>
        <taxon>Oryzinae</taxon>
        <taxon>Oryza</taxon>
        <taxon>Oryza meyeriana</taxon>
    </lineage>
</organism>
<protein>
    <submittedName>
        <fullName evidence="2">Uncharacterized protein</fullName>
    </submittedName>
</protein>